<comment type="function">
    <text evidence="13">Primarily acts as an independent SigF regulator that is sensitive to the osmosensory signal, mediating the cross talk of PknD with the SigF regulon. Possesses both phosphatase and kinase activities. The kinase domain functions as a classic anti-sigma factor-like kinase to phosphorylate the anti-anti-sigma factor domain at the canonical regulatory site, and the phosphatase domain antagonizes this activity.</text>
</comment>
<dbReference type="InterPro" id="IPR052016">
    <property type="entry name" value="Bact_Sigma-Reg"/>
</dbReference>
<keyword evidence="5" id="KW-0547">Nucleotide-binding</keyword>
<dbReference type="SUPFAM" id="SSF55781">
    <property type="entry name" value="GAF domain-like"/>
    <property type="match status" value="1"/>
</dbReference>
<evidence type="ECO:0000256" key="2">
    <source>
        <dbReference type="ARBA" id="ARBA00022553"/>
    </source>
</evidence>
<dbReference type="SUPFAM" id="SSF55785">
    <property type="entry name" value="PYP-like sensor domain (PAS domain)"/>
    <property type="match status" value="1"/>
</dbReference>
<comment type="catalytic activity">
    <reaction evidence="12">
        <text>O-phospho-L-seryl-[protein] + H2O = L-seryl-[protein] + phosphate</text>
        <dbReference type="Rhea" id="RHEA:20629"/>
        <dbReference type="Rhea" id="RHEA-COMP:9863"/>
        <dbReference type="Rhea" id="RHEA-COMP:11604"/>
        <dbReference type="ChEBI" id="CHEBI:15377"/>
        <dbReference type="ChEBI" id="CHEBI:29999"/>
        <dbReference type="ChEBI" id="CHEBI:43474"/>
        <dbReference type="ChEBI" id="CHEBI:83421"/>
        <dbReference type="EC" id="3.1.3.16"/>
    </reaction>
</comment>
<name>A0A931FER6_9ACTN</name>
<reference evidence="17" key="1">
    <citation type="submission" date="2020-11" db="EMBL/GenBank/DDBJ databases">
        <title>Isolation and identification of active actinomycetes.</title>
        <authorList>
            <person name="Yu B."/>
        </authorList>
    </citation>
    <scope>NUCLEOTIDE SEQUENCE</scope>
    <source>
        <strain evidence="17">NEAU-YB345</strain>
    </source>
</reference>
<dbReference type="Pfam" id="PF07228">
    <property type="entry name" value="SpoIIE"/>
    <property type="match status" value="1"/>
</dbReference>
<dbReference type="GO" id="GO:0005524">
    <property type="term" value="F:ATP binding"/>
    <property type="evidence" value="ECO:0007669"/>
    <property type="project" value="UniProtKB-KW"/>
</dbReference>
<dbReference type="SUPFAM" id="SSF81606">
    <property type="entry name" value="PP2C-like"/>
    <property type="match status" value="1"/>
</dbReference>
<keyword evidence="8" id="KW-0067">ATP-binding</keyword>
<keyword evidence="3" id="KW-0808">Transferase</keyword>
<dbReference type="RefSeq" id="WP_196197237.1">
    <property type="nucleotide sequence ID" value="NZ_JADPRT010000014.1"/>
</dbReference>
<evidence type="ECO:0000313" key="17">
    <source>
        <dbReference type="EMBL" id="MBF9072077.1"/>
    </source>
</evidence>
<keyword evidence="2" id="KW-0597">Phosphoprotein</keyword>
<dbReference type="InterPro" id="IPR036890">
    <property type="entry name" value="HATPase_C_sf"/>
</dbReference>
<gene>
    <name evidence="17" type="ORF">I2501_29035</name>
</gene>
<dbReference type="Pfam" id="PF08448">
    <property type="entry name" value="PAS_4"/>
    <property type="match status" value="1"/>
</dbReference>
<evidence type="ECO:0000256" key="6">
    <source>
        <dbReference type="ARBA" id="ARBA00022777"/>
    </source>
</evidence>
<sequence length="701" mass="74297">MTTDGEAALDVALDAAFIRAMFEQGSIGIAVHDRELRLLRTNAVRCLAGPDGALPERLADVLGPEEAEEIESRLRTVVTDGVPVHRAEYRVRPLRSSQPLWLSLSAFPLTDEGGRITGVAVAFTDITAERQARRRLDLLDEASTRIGASLDVGRTAQDLAEVLGGFADVVMVDLADAVFTGADPPQFGVTRPEMSNEWHVRRAAGLCRTGPFPAALVRPGEPLPPVPTAPELERIRQGDVLVYQVDEAELAGIFGDTALLRRIVPEGARSVMVASLYARGLVLGTVQVWRTEDTVPYDDQDAALLAQIVSRAALGVDNARRYTREHSTAVTLQRGLLPTAAVAAIGVETAASYVPSAARPGVGGDWFDVIPLSSLRVALIVGDVVGHGLGASVAMGRLRTAVQTLADLDLDPGELLVHLDDLVQRLAVESGGEYQDLSGATCLYAIYDPVSGLCTMASAGHPPPLLVAPDGGTAFAELDPGPPLGVGAFPFEVAEVQLEPGSTLALYTDGLVQGADHDLDAGMARLLRQAGLLCLAERPLAEAARGLLSAVTTDQPSDDVALLLARTRRVAPGATAHWEFPTDAESVALARRAAVGQLDRWGLSDLAFSTELVVSELVTNALRYAGGPIGLRLVHGDGVLVCEVSDPSNTQPRLRRARDTDEGGRGLFLVAQLTSRWGSRYGQSGKTIWTEQDTGSPDAVQ</sequence>
<evidence type="ECO:0000256" key="10">
    <source>
        <dbReference type="ARBA" id="ARBA00022912"/>
    </source>
</evidence>
<dbReference type="CDD" id="cd00130">
    <property type="entry name" value="PAS"/>
    <property type="match status" value="1"/>
</dbReference>
<keyword evidence="6" id="KW-0418">Kinase</keyword>
<dbReference type="PROSITE" id="PS50113">
    <property type="entry name" value="PAC"/>
    <property type="match status" value="1"/>
</dbReference>
<evidence type="ECO:0000313" key="18">
    <source>
        <dbReference type="Proteomes" id="UP000657385"/>
    </source>
</evidence>
<keyword evidence="4" id="KW-0479">Metal-binding</keyword>
<accession>A0A931FER6</accession>
<dbReference type="Pfam" id="PF13581">
    <property type="entry name" value="HATPase_c_2"/>
    <property type="match status" value="1"/>
</dbReference>
<dbReference type="FunFam" id="3.60.40.10:FF:000005">
    <property type="entry name" value="Serine/threonine protein phosphatase"/>
    <property type="match status" value="1"/>
</dbReference>
<evidence type="ECO:0000256" key="4">
    <source>
        <dbReference type="ARBA" id="ARBA00022723"/>
    </source>
</evidence>
<evidence type="ECO:0000256" key="7">
    <source>
        <dbReference type="ARBA" id="ARBA00022801"/>
    </source>
</evidence>
<dbReference type="GO" id="GO:0046872">
    <property type="term" value="F:metal ion binding"/>
    <property type="evidence" value="ECO:0007669"/>
    <property type="project" value="UniProtKB-KW"/>
</dbReference>
<evidence type="ECO:0000256" key="9">
    <source>
        <dbReference type="ARBA" id="ARBA00022842"/>
    </source>
</evidence>
<evidence type="ECO:0000256" key="13">
    <source>
        <dbReference type="ARBA" id="ARBA00056274"/>
    </source>
</evidence>
<keyword evidence="9" id="KW-0460">Magnesium</keyword>
<keyword evidence="11" id="KW-0464">Manganese</keyword>
<organism evidence="17 18">
    <name type="scientific">Streptacidiphilus fuscans</name>
    <dbReference type="NCBI Taxonomy" id="2789292"/>
    <lineage>
        <taxon>Bacteria</taxon>
        <taxon>Bacillati</taxon>
        <taxon>Actinomycetota</taxon>
        <taxon>Actinomycetes</taxon>
        <taxon>Kitasatosporales</taxon>
        <taxon>Streptomycetaceae</taxon>
        <taxon>Streptacidiphilus</taxon>
    </lineage>
</organism>
<dbReference type="InterPro" id="IPR000014">
    <property type="entry name" value="PAS"/>
</dbReference>
<dbReference type="PANTHER" id="PTHR43156">
    <property type="entry name" value="STAGE II SPORULATION PROTEIN E-RELATED"/>
    <property type="match status" value="1"/>
</dbReference>
<evidence type="ECO:0000256" key="15">
    <source>
        <dbReference type="ARBA" id="ARBA00081350"/>
    </source>
</evidence>
<dbReference type="EMBL" id="JADPRT010000014">
    <property type="protein sequence ID" value="MBF9072077.1"/>
    <property type="molecule type" value="Genomic_DNA"/>
</dbReference>
<dbReference type="InterPro" id="IPR029016">
    <property type="entry name" value="GAF-like_dom_sf"/>
</dbReference>
<dbReference type="Gene3D" id="3.30.565.10">
    <property type="entry name" value="Histidine kinase-like ATPase, C-terminal domain"/>
    <property type="match status" value="1"/>
</dbReference>
<evidence type="ECO:0000256" key="14">
    <source>
        <dbReference type="ARBA" id="ARBA00075117"/>
    </source>
</evidence>
<dbReference type="Gene3D" id="3.30.450.40">
    <property type="match status" value="1"/>
</dbReference>
<dbReference type="SUPFAM" id="SSF55874">
    <property type="entry name" value="ATPase domain of HSP90 chaperone/DNA topoisomerase II/histidine kinase"/>
    <property type="match status" value="1"/>
</dbReference>
<protein>
    <recommendedName>
        <fullName evidence="1">protein-serine/threonine phosphatase</fullName>
        <ecNumber evidence="1">3.1.3.16</ecNumber>
    </recommendedName>
    <alternativeName>
        <fullName evidence="15">Protein-serine/threonine phosphatase</fullName>
    </alternativeName>
    <alternativeName>
        <fullName evidence="14">Serine/threonine-protein kinase</fullName>
    </alternativeName>
</protein>
<dbReference type="FunFam" id="3.30.565.10:FF:000028">
    <property type="entry name" value="PAS sensor protein"/>
    <property type="match status" value="1"/>
</dbReference>
<dbReference type="InterPro" id="IPR001932">
    <property type="entry name" value="PPM-type_phosphatase-like_dom"/>
</dbReference>
<dbReference type="Gene3D" id="3.60.40.10">
    <property type="entry name" value="PPM-type phosphatase domain"/>
    <property type="match status" value="1"/>
</dbReference>
<keyword evidence="7" id="KW-0378">Hydrolase</keyword>
<dbReference type="InterPro" id="IPR000700">
    <property type="entry name" value="PAS-assoc_C"/>
</dbReference>
<proteinExistence type="predicted"/>
<evidence type="ECO:0000256" key="11">
    <source>
        <dbReference type="ARBA" id="ARBA00023211"/>
    </source>
</evidence>
<evidence type="ECO:0000256" key="12">
    <source>
        <dbReference type="ARBA" id="ARBA00047761"/>
    </source>
</evidence>
<dbReference type="InterPro" id="IPR003594">
    <property type="entry name" value="HATPase_dom"/>
</dbReference>
<evidence type="ECO:0000256" key="1">
    <source>
        <dbReference type="ARBA" id="ARBA00013081"/>
    </source>
</evidence>
<dbReference type="CDD" id="cd16936">
    <property type="entry name" value="HATPase_RsbW-like"/>
    <property type="match status" value="1"/>
</dbReference>
<dbReference type="InterPro" id="IPR035965">
    <property type="entry name" value="PAS-like_dom_sf"/>
</dbReference>
<dbReference type="GO" id="GO:0004722">
    <property type="term" value="F:protein serine/threonine phosphatase activity"/>
    <property type="evidence" value="ECO:0007669"/>
    <property type="project" value="UniProtKB-EC"/>
</dbReference>
<dbReference type="GO" id="GO:0016301">
    <property type="term" value="F:kinase activity"/>
    <property type="evidence" value="ECO:0007669"/>
    <property type="project" value="UniProtKB-KW"/>
</dbReference>
<dbReference type="EC" id="3.1.3.16" evidence="1"/>
<evidence type="ECO:0000256" key="8">
    <source>
        <dbReference type="ARBA" id="ARBA00022840"/>
    </source>
</evidence>
<evidence type="ECO:0000256" key="5">
    <source>
        <dbReference type="ARBA" id="ARBA00022741"/>
    </source>
</evidence>
<dbReference type="SMART" id="SM00331">
    <property type="entry name" value="PP2C_SIG"/>
    <property type="match status" value="1"/>
</dbReference>
<dbReference type="InterPro" id="IPR036457">
    <property type="entry name" value="PPM-type-like_dom_sf"/>
</dbReference>
<dbReference type="InterPro" id="IPR013656">
    <property type="entry name" value="PAS_4"/>
</dbReference>
<evidence type="ECO:0000259" key="16">
    <source>
        <dbReference type="PROSITE" id="PS50113"/>
    </source>
</evidence>
<dbReference type="PANTHER" id="PTHR43156:SF2">
    <property type="entry name" value="STAGE II SPORULATION PROTEIN E"/>
    <property type="match status" value="1"/>
</dbReference>
<dbReference type="Gene3D" id="3.30.450.20">
    <property type="entry name" value="PAS domain"/>
    <property type="match status" value="1"/>
</dbReference>
<keyword evidence="10" id="KW-0904">Protein phosphatase</keyword>
<comment type="caution">
    <text evidence="17">The sequence shown here is derived from an EMBL/GenBank/DDBJ whole genome shotgun (WGS) entry which is preliminary data.</text>
</comment>
<dbReference type="AlphaFoldDB" id="A0A931FER6"/>
<keyword evidence="18" id="KW-1185">Reference proteome</keyword>
<feature type="domain" description="PAC" evidence="16">
    <location>
        <begin position="85"/>
        <end position="138"/>
    </location>
</feature>
<evidence type="ECO:0000256" key="3">
    <source>
        <dbReference type="ARBA" id="ARBA00022679"/>
    </source>
</evidence>
<dbReference type="Proteomes" id="UP000657385">
    <property type="component" value="Unassembled WGS sequence"/>
</dbReference>